<evidence type="ECO:0000256" key="1">
    <source>
        <dbReference type="ARBA" id="ARBA00022729"/>
    </source>
</evidence>
<gene>
    <name evidence="6" type="ORF">EV650_5693</name>
</gene>
<keyword evidence="7" id="KW-1185">Reference proteome</keyword>
<name>A0A4R7ZML6_9ACTN</name>
<dbReference type="InterPro" id="IPR004843">
    <property type="entry name" value="Calcineurin-like_PHP"/>
</dbReference>
<reference evidence="6 7" key="1">
    <citation type="submission" date="2019-03" db="EMBL/GenBank/DDBJ databases">
        <title>Genomic Encyclopedia of Type Strains, Phase III (KMG-III): the genomes of soil and plant-associated and newly described type strains.</title>
        <authorList>
            <person name="Whitman W."/>
        </authorList>
    </citation>
    <scope>NUCLEOTIDE SEQUENCE [LARGE SCALE GENOMIC DNA]</scope>
    <source>
        <strain evidence="6 7">VKM Ac-2570</strain>
    </source>
</reference>
<dbReference type="InterPro" id="IPR029052">
    <property type="entry name" value="Metallo-depent_PP-like"/>
</dbReference>
<protein>
    <submittedName>
        <fullName evidence="6">5'-nucleotidase</fullName>
    </submittedName>
</protein>
<keyword evidence="1" id="KW-0732">Signal</keyword>
<evidence type="ECO:0000313" key="6">
    <source>
        <dbReference type="EMBL" id="TDW19089.1"/>
    </source>
</evidence>
<feature type="domain" description="5'-Nucleotidase C-terminal" evidence="5">
    <location>
        <begin position="426"/>
        <end position="592"/>
    </location>
</feature>
<dbReference type="PANTHER" id="PTHR11575:SF24">
    <property type="entry name" value="5'-NUCLEOTIDASE"/>
    <property type="match status" value="1"/>
</dbReference>
<keyword evidence="2" id="KW-0547">Nucleotide-binding</keyword>
<dbReference type="SUPFAM" id="SSF56300">
    <property type="entry name" value="Metallo-dependent phosphatases"/>
    <property type="match status" value="1"/>
</dbReference>
<dbReference type="InterPro" id="IPR008334">
    <property type="entry name" value="5'-Nucleotdase_C"/>
</dbReference>
<feature type="domain" description="Calcineurin-like phosphoesterase" evidence="4">
    <location>
        <begin position="91"/>
        <end position="346"/>
    </location>
</feature>
<feature type="compositionally biased region" description="Low complexity" evidence="3">
    <location>
        <begin position="47"/>
        <end position="79"/>
    </location>
</feature>
<dbReference type="InterPro" id="IPR036907">
    <property type="entry name" value="5'-Nucleotdase_C_sf"/>
</dbReference>
<dbReference type="RefSeq" id="WP_238174497.1">
    <property type="nucleotide sequence ID" value="NZ_SODF01000002.1"/>
</dbReference>
<proteinExistence type="inferred from homology"/>
<dbReference type="PRINTS" id="PR01607">
    <property type="entry name" value="APYRASEFAMLY"/>
</dbReference>
<accession>A0A4R7ZML6</accession>
<evidence type="ECO:0000313" key="7">
    <source>
        <dbReference type="Proteomes" id="UP000295447"/>
    </source>
</evidence>
<evidence type="ECO:0000259" key="4">
    <source>
        <dbReference type="Pfam" id="PF00149"/>
    </source>
</evidence>
<dbReference type="SUPFAM" id="SSF55816">
    <property type="entry name" value="5'-nucleotidase (syn. UDP-sugar hydrolase), C-terminal domain"/>
    <property type="match status" value="1"/>
</dbReference>
<dbReference type="Proteomes" id="UP000295447">
    <property type="component" value="Unassembled WGS sequence"/>
</dbReference>
<evidence type="ECO:0000256" key="2">
    <source>
        <dbReference type="RuleBase" id="RU362119"/>
    </source>
</evidence>
<comment type="caution">
    <text evidence="6">The sequence shown here is derived from an EMBL/GenBank/DDBJ whole genome shotgun (WGS) entry which is preliminary data.</text>
</comment>
<dbReference type="Pfam" id="PF02872">
    <property type="entry name" value="5_nucleotid_C"/>
    <property type="match status" value="1"/>
</dbReference>
<organism evidence="6 7">
    <name type="scientific">Kribbella kalugense</name>
    <dbReference type="NCBI Taxonomy" id="2512221"/>
    <lineage>
        <taxon>Bacteria</taxon>
        <taxon>Bacillati</taxon>
        <taxon>Actinomycetota</taxon>
        <taxon>Actinomycetes</taxon>
        <taxon>Propionibacteriales</taxon>
        <taxon>Kribbellaceae</taxon>
        <taxon>Kribbella</taxon>
    </lineage>
</organism>
<evidence type="ECO:0000259" key="5">
    <source>
        <dbReference type="Pfam" id="PF02872"/>
    </source>
</evidence>
<dbReference type="InterPro" id="IPR006179">
    <property type="entry name" value="5_nucleotidase/apyrase"/>
</dbReference>
<dbReference type="GO" id="GO:0009166">
    <property type="term" value="P:nucleotide catabolic process"/>
    <property type="evidence" value="ECO:0007669"/>
    <property type="project" value="InterPro"/>
</dbReference>
<evidence type="ECO:0000256" key="3">
    <source>
        <dbReference type="SAM" id="MobiDB-lite"/>
    </source>
</evidence>
<dbReference type="GO" id="GO:0030288">
    <property type="term" value="C:outer membrane-bounded periplasmic space"/>
    <property type="evidence" value="ECO:0007669"/>
    <property type="project" value="TreeGrafter"/>
</dbReference>
<dbReference type="GO" id="GO:0000166">
    <property type="term" value="F:nucleotide binding"/>
    <property type="evidence" value="ECO:0007669"/>
    <property type="project" value="UniProtKB-KW"/>
</dbReference>
<comment type="similarity">
    <text evidence="2">Belongs to the 5'-nucleotidase family.</text>
</comment>
<sequence>MALTGRDRARLGGRRAVGLLAAGTAAVLALAAGGSVSQAAGTTRSSAATQSTADQATADQSAAAQSAETQSQATASQAAKPKPTHTQIQMLAINDFHGNLEPATGSGGNINGIPAGGAAYLATYLKDLRAAAKAKGQESVTVAPGDLIGASPLLSAAFHDEPTIEALNGMGLEVASVGNHEFDEGWHELLRMQTGGCLPDGDGQNNQNSCPDAKHPFTGAKFKYLSANVFFTNTQKTLFAPYTIKTFKNGQKVGFIGMTLENTPNIVTKSGVDGLTFKDEVETANALVPVLKKKGVKSIVVLLHEGGFPADPKAYNSCPGISGPIVDINAGLDPEIDAIISGHTHQAYNCSLPDKAGKPRLVTSASSFGRLVTDVRLSIDNATGDVDRVNTLANNQIVTQDVVQDRKTAELIAKYKKLVAPIESKVIGHITTPSVVRTNDDSLESPLGNLIADAQLADPSVVSGGKTPVAAFMNPGGIRADLASTGGAVTFGQAFTVQPFNNFLVSMDMTGAQIKTLLEQQFSGLNGPEDAKFKVLQVAGITYTWNPAAAAGSKVVAGSIKIGGQPLVDATSYRIVTNNFLSDGGDGFPAFTTATNKVFGGLDIDAFASYLTAHDPYTPVATDRISIGS</sequence>
<dbReference type="Gene3D" id="3.60.21.10">
    <property type="match status" value="1"/>
</dbReference>
<dbReference type="Pfam" id="PF00149">
    <property type="entry name" value="Metallophos"/>
    <property type="match status" value="1"/>
</dbReference>
<feature type="region of interest" description="Disordered" evidence="3">
    <location>
        <begin position="47"/>
        <end position="84"/>
    </location>
</feature>
<keyword evidence="2" id="KW-0378">Hydrolase</keyword>
<dbReference type="Gene3D" id="3.90.780.10">
    <property type="entry name" value="5'-Nucleotidase, C-terminal domain"/>
    <property type="match status" value="1"/>
</dbReference>
<dbReference type="EMBL" id="SODF01000002">
    <property type="protein sequence ID" value="TDW19089.1"/>
    <property type="molecule type" value="Genomic_DNA"/>
</dbReference>
<dbReference type="PANTHER" id="PTHR11575">
    <property type="entry name" value="5'-NUCLEOTIDASE-RELATED"/>
    <property type="match status" value="1"/>
</dbReference>
<dbReference type="GO" id="GO:0008253">
    <property type="term" value="F:5'-nucleotidase activity"/>
    <property type="evidence" value="ECO:0007669"/>
    <property type="project" value="TreeGrafter"/>
</dbReference>
<dbReference type="GO" id="GO:0008768">
    <property type="term" value="F:UDP-sugar diphosphatase activity"/>
    <property type="evidence" value="ECO:0007669"/>
    <property type="project" value="TreeGrafter"/>
</dbReference>
<dbReference type="AlphaFoldDB" id="A0A4R7ZML6"/>